<gene>
    <name evidence="9" type="ORF">CFIO01_09546</name>
</gene>
<sequence>MSRKRPQEADVGDSPSSRLSQKRSRQQRHDGADDEPINGTPSKRRRQAADPYEVPSDSDAADGDDGEASAATAAAAAAADPESEPEEHTPRKKRGRPPKAATPQGSGAVTPSKLRRVNTLVTPVKAAITPRRRQAADRSARRKSARALIQSIVADEDSDEDEGLAREIYESSEEEEEEEEAEEQRTPRAKTTTSATKPSTTSAPASTSQPPEPETPSATTPRRRGRPRKLPPPKSPTPPRELPPHEIYFEHNKPGRAKTSHNTLASLNLLTHEEYFDLLRASAESQKDPHADDLAYLESLHESSFPQWRFELAQGFDLCLYGQGSKRSLVAKLAAHLYAADPEAPIVVVNGHVRSLTAREVFSTVAAALDPALKLPAQTTAMVQALSSALTSRSTSASQNRKPITILLHSIDAHPLRKQATQQLLSQLASLPHIRLVATADTPSFPLLWDAAQRTSFNFLFHDATTLQPLQDVELDPVDEVHELLGRKDRRVNGKDGVVFVLRSLPENAKKLFELLVIEVLSAMDDDGGGGGGQQYGAENPGVEYRMVYNKAVEDFICSSEMAFRTLLKEFHDHQIIESRKDALGTELLSIPFRREELEAILEDLISSGTIHANHMAHRQA</sequence>
<evidence type="ECO:0000256" key="4">
    <source>
        <dbReference type="ARBA" id="ARBA00023242"/>
    </source>
</evidence>
<dbReference type="EMBL" id="JARH01000354">
    <property type="protein sequence ID" value="EXF81725.1"/>
    <property type="molecule type" value="Genomic_DNA"/>
</dbReference>
<dbReference type="Pfam" id="PF04084">
    <property type="entry name" value="RecA-like_ORC2"/>
    <property type="match status" value="1"/>
</dbReference>
<feature type="region of interest" description="Disordered" evidence="6">
    <location>
        <begin position="1"/>
        <end position="259"/>
    </location>
</feature>
<evidence type="ECO:0000256" key="2">
    <source>
        <dbReference type="ARBA" id="ARBA00007421"/>
    </source>
</evidence>
<evidence type="ECO:0000256" key="3">
    <source>
        <dbReference type="ARBA" id="ARBA00022705"/>
    </source>
</evidence>
<organism evidence="9 10">
    <name type="scientific">Colletotrichum fioriniae PJ7</name>
    <dbReference type="NCBI Taxonomy" id="1445577"/>
    <lineage>
        <taxon>Eukaryota</taxon>
        <taxon>Fungi</taxon>
        <taxon>Dikarya</taxon>
        <taxon>Ascomycota</taxon>
        <taxon>Pezizomycotina</taxon>
        <taxon>Sordariomycetes</taxon>
        <taxon>Hypocreomycetidae</taxon>
        <taxon>Glomerellales</taxon>
        <taxon>Glomerellaceae</taxon>
        <taxon>Colletotrichum</taxon>
        <taxon>Colletotrichum acutatum species complex</taxon>
    </lineage>
</organism>
<dbReference type="Proteomes" id="UP000020467">
    <property type="component" value="Unassembled WGS sequence"/>
</dbReference>
<dbReference type="KEGG" id="cfj:CFIO01_09546"/>
<dbReference type="OrthoDB" id="346673at2759"/>
<evidence type="ECO:0000313" key="9">
    <source>
        <dbReference type="EMBL" id="EXF81725.1"/>
    </source>
</evidence>
<feature type="compositionally biased region" description="Low complexity" evidence="6">
    <location>
        <begin position="68"/>
        <end position="80"/>
    </location>
</feature>
<dbReference type="GO" id="GO:0005664">
    <property type="term" value="C:nuclear origin of replication recognition complex"/>
    <property type="evidence" value="ECO:0007669"/>
    <property type="project" value="UniProtKB-UniRule"/>
</dbReference>
<feature type="compositionally biased region" description="Pro residues" evidence="6">
    <location>
        <begin position="232"/>
        <end position="241"/>
    </location>
</feature>
<dbReference type="PANTHER" id="PTHR14052">
    <property type="entry name" value="ORIGIN RECOGNITION COMPLEX SUBUNIT 2"/>
    <property type="match status" value="1"/>
</dbReference>
<dbReference type="STRING" id="1445577.A0A010QYT0"/>
<feature type="domain" description="Origin recognition complex subunit 2 winged-helix" evidence="8">
    <location>
        <begin position="537"/>
        <end position="597"/>
    </location>
</feature>
<comment type="similarity">
    <text evidence="2 5">Belongs to the ORC2 family.</text>
</comment>
<dbReference type="InterPro" id="IPR056773">
    <property type="entry name" value="WHD_ORC2"/>
</dbReference>
<dbReference type="Pfam" id="PF24882">
    <property type="entry name" value="WHD_ORC2"/>
    <property type="match status" value="1"/>
</dbReference>
<evidence type="ECO:0000256" key="6">
    <source>
        <dbReference type="SAM" id="MobiDB-lite"/>
    </source>
</evidence>
<dbReference type="GO" id="GO:0006260">
    <property type="term" value="P:DNA replication"/>
    <property type="evidence" value="ECO:0007669"/>
    <property type="project" value="UniProtKB-UniRule"/>
</dbReference>
<comment type="caution">
    <text evidence="9">The sequence shown here is derived from an EMBL/GenBank/DDBJ whole genome shotgun (WGS) entry which is preliminary data.</text>
</comment>
<evidence type="ECO:0000259" key="7">
    <source>
        <dbReference type="Pfam" id="PF04084"/>
    </source>
</evidence>
<dbReference type="GO" id="GO:0003688">
    <property type="term" value="F:DNA replication origin binding"/>
    <property type="evidence" value="ECO:0007669"/>
    <property type="project" value="UniProtKB-UniRule"/>
</dbReference>
<dbReference type="AlphaFoldDB" id="A0A010QYT0"/>
<feature type="compositionally biased region" description="Low complexity" evidence="6">
    <location>
        <begin position="189"/>
        <end position="220"/>
    </location>
</feature>
<evidence type="ECO:0000256" key="1">
    <source>
        <dbReference type="ARBA" id="ARBA00004123"/>
    </source>
</evidence>
<feature type="compositionally biased region" description="Basic residues" evidence="6">
    <location>
        <begin position="221"/>
        <end position="231"/>
    </location>
</feature>
<dbReference type="InterPro" id="IPR007220">
    <property type="entry name" value="ORC2"/>
</dbReference>
<keyword evidence="3 5" id="KW-0235">DNA replication</keyword>
<name>A0A010QYT0_9PEZI</name>
<proteinExistence type="inferred from homology"/>
<feature type="compositionally biased region" description="Acidic residues" evidence="6">
    <location>
        <begin position="170"/>
        <end position="182"/>
    </location>
</feature>
<accession>A0A010QYT0</accession>
<protein>
    <recommendedName>
        <fullName evidence="5">Origin recognition complex subunit 2</fullName>
    </recommendedName>
</protein>
<feature type="compositionally biased region" description="Basic and acidic residues" evidence="6">
    <location>
        <begin position="242"/>
        <end position="253"/>
    </location>
</feature>
<evidence type="ECO:0000259" key="8">
    <source>
        <dbReference type="Pfam" id="PF24882"/>
    </source>
</evidence>
<reference evidence="9 10" key="1">
    <citation type="submission" date="2014-02" db="EMBL/GenBank/DDBJ databases">
        <title>The genome sequence of Colletotrichum fioriniae PJ7.</title>
        <authorList>
            <person name="Baroncelli R."/>
            <person name="Thon M.R."/>
        </authorList>
    </citation>
    <scope>NUCLEOTIDE SEQUENCE [LARGE SCALE GENOMIC DNA]</scope>
    <source>
        <strain evidence="9 10">PJ7</strain>
    </source>
</reference>
<comment type="subcellular location">
    <subcellularLocation>
        <location evidence="1 5">Nucleus</location>
    </subcellularLocation>
</comment>
<feature type="domain" description="Origin recognition complex subunit 2 RecA-like" evidence="7">
    <location>
        <begin position="295"/>
        <end position="464"/>
    </location>
</feature>
<comment type="subunit">
    <text evidence="5">Component of the origin recognition complex (ORC).</text>
</comment>
<dbReference type="InterPro" id="IPR056772">
    <property type="entry name" value="RecA-like_ORC2"/>
</dbReference>
<dbReference type="HOGENOM" id="CLU_018596_2_0_1"/>
<dbReference type="eggNOG" id="KOG2928">
    <property type="taxonomic scope" value="Eukaryota"/>
</dbReference>
<evidence type="ECO:0000256" key="5">
    <source>
        <dbReference type="RuleBase" id="RU368084"/>
    </source>
</evidence>
<comment type="function">
    <text evidence="5">Component of the origin recognition complex (ORC) that binds origins of replication. DNA-binding is ATP-dependent. ORC is required to assemble the pre-replication complex necessary to initiate DNA replication.</text>
</comment>
<keyword evidence="10" id="KW-1185">Reference proteome</keyword>
<evidence type="ECO:0000313" key="10">
    <source>
        <dbReference type="Proteomes" id="UP000020467"/>
    </source>
</evidence>
<dbReference type="PANTHER" id="PTHR14052:SF0">
    <property type="entry name" value="ORIGIN RECOGNITION COMPLEX SUBUNIT 2"/>
    <property type="match status" value="1"/>
</dbReference>
<keyword evidence="4 5" id="KW-0539">Nucleus</keyword>